<comment type="caution">
    <text evidence="2">The sequence shown here is derived from an EMBL/GenBank/DDBJ whole genome shotgun (WGS) entry which is preliminary data.</text>
</comment>
<reference evidence="2 3" key="1">
    <citation type="journal article" date="2019" name="Sci. Rep.">
        <title>A high-quality genome of Eragrostis curvula grass provides insights into Poaceae evolution and supports new strategies to enhance forage quality.</title>
        <authorList>
            <person name="Carballo J."/>
            <person name="Santos B.A.C.M."/>
            <person name="Zappacosta D."/>
            <person name="Garbus I."/>
            <person name="Selva J.P."/>
            <person name="Gallo C.A."/>
            <person name="Diaz A."/>
            <person name="Albertini E."/>
            <person name="Caccamo M."/>
            <person name="Echenique V."/>
        </authorList>
    </citation>
    <scope>NUCLEOTIDE SEQUENCE [LARGE SCALE GENOMIC DNA]</scope>
    <source>
        <strain evidence="3">cv. Victoria</strain>
        <tissue evidence="2">Leaf</tissue>
    </source>
</reference>
<keyword evidence="3" id="KW-1185">Reference proteome</keyword>
<dbReference type="Proteomes" id="UP000324897">
    <property type="component" value="Chromosome 3"/>
</dbReference>
<feature type="region of interest" description="Disordered" evidence="1">
    <location>
        <begin position="253"/>
        <end position="284"/>
    </location>
</feature>
<accession>A0A5J9TBU0</accession>
<feature type="compositionally biased region" description="Low complexity" evidence="1">
    <location>
        <begin position="253"/>
        <end position="262"/>
    </location>
</feature>
<organism evidence="2 3">
    <name type="scientific">Eragrostis curvula</name>
    <name type="common">weeping love grass</name>
    <dbReference type="NCBI Taxonomy" id="38414"/>
    <lineage>
        <taxon>Eukaryota</taxon>
        <taxon>Viridiplantae</taxon>
        <taxon>Streptophyta</taxon>
        <taxon>Embryophyta</taxon>
        <taxon>Tracheophyta</taxon>
        <taxon>Spermatophyta</taxon>
        <taxon>Magnoliopsida</taxon>
        <taxon>Liliopsida</taxon>
        <taxon>Poales</taxon>
        <taxon>Poaceae</taxon>
        <taxon>PACMAD clade</taxon>
        <taxon>Chloridoideae</taxon>
        <taxon>Eragrostideae</taxon>
        <taxon>Eragrostidinae</taxon>
        <taxon>Eragrostis</taxon>
    </lineage>
</organism>
<dbReference type="InterPro" id="IPR012677">
    <property type="entry name" value="Nucleotide-bd_a/b_plait_sf"/>
</dbReference>
<sequence>MAPEQAGTAAAPPPCSEDARGFAVVPHQGAPAVEAPPSPEGPPGFWVPPSEGGTPVVAAPQAAPAKAPPLQNFAPVMAPGSLQGPPPMPDQSASMGVTVPMPLQCPAMATQQQPPQCMAPPPPLPMGIPHNMMDMQQAQGGHMIAPVMMQQQQPPHASTVMMEQPPQPFSHPPMMQLQQPLQASPVVMQQSSQPFCPPPLMQKQQPPQASTVMMEQPPQPFGHPPMMQLQQPLQASPVVMQQPSQPFCPPPLMQQQPPQVSPVGMEQPPQSFGPPPLMQQQPPQTDPMMMPQPHLSAPPYKRQRFDHYDIFRQYMGFCELRLVQKSAARQPICFVDFATPVQAFVAMGSLQGYKFDRQDHQSPKLRLEFSHSPRVASYGPHRLGTSGLQTPLHCLVDSVSVRMFEHFAASDELWVIAQIKVF</sequence>
<dbReference type="AlphaFoldDB" id="A0A5J9TBU0"/>
<gene>
    <name evidence="2" type="ORF">EJB05_42239</name>
</gene>
<feature type="compositionally biased region" description="Pro residues" evidence="1">
    <location>
        <begin position="34"/>
        <end position="46"/>
    </location>
</feature>
<dbReference type="GO" id="GO:0003676">
    <property type="term" value="F:nucleic acid binding"/>
    <property type="evidence" value="ECO:0007669"/>
    <property type="project" value="InterPro"/>
</dbReference>
<protein>
    <recommendedName>
        <fullName evidence="4">RRM domain-containing protein</fullName>
    </recommendedName>
</protein>
<evidence type="ECO:0000256" key="1">
    <source>
        <dbReference type="SAM" id="MobiDB-lite"/>
    </source>
</evidence>
<feature type="non-terminal residue" evidence="2">
    <location>
        <position position="1"/>
    </location>
</feature>
<proteinExistence type="predicted"/>
<evidence type="ECO:0000313" key="3">
    <source>
        <dbReference type="Proteomes" id="UP000324897"/>
    </source>
</evidence>
<dbReference type="EMBL" id="RWGY01000039">
    <property type="protein sequence ID" value="TVU08824.1"/>
    <property type="molecule type" value="Genomic_DNA"/>
</dbReference>
<dbReference type="Gramene" id="TVU08824">
    <property type="protein sequence ID" value="TVU08824"/>
    <property type="gene ID" value="EJB05_42239"/>
</dbReference>
<name>A0A5J9TBU0_9POAL</name>
<evidence type="ECO:0008006" key="4">
    <source>
        <dbReference type="Google" id="ProtNLM"/>
    </source>
</evidence>
<dbReference type="Gene3D" id="3.30.70.330">
    <property type="match status" value="1"/>
</dbReference>
<dbReference type="InterPro" id="IPR035979">
    <property type="entry name" value="RBD_domain_sf"/>
</dbReference>
<evidence type="ECO:0000313" key="2">
    <source>
        <dbReference type="EMBL" id="TVU08824.1"/>
    </source>
</evidence>
<dbReference type="OrthoDB" id="688823at2759"/>
<feature type="region of interest" description="Disordered" evidence="1">
    <location>
        <begin position="1"/>
        <end position="61"/>
    </location>
</feature>
<dbReference type="SUPFAM" id="SSF54928">
    <property type="entry name" value="RNA-binding domain, RBD"/>
    <property type="match status" value="1"/>
</dbReference>